<dbReference type="AlphaFoldDB" id="A0A2K8T6X5"/>
<keyword evidence="1" id="KW-0614">Plasmid</keyword>
<dbReference type="KEGG" id="nfl:COO91_09637"/>
<gene>
    <name evidence="1" type="ORF">COO91_09637</name>
</gene>
<reference evidence="1 2" key="1">
    <citation type="submission" date="2017-11" db="EMBL/GenBank/DDBJ databases">
        <title>Complete genome of a free-living desiccation-tolerant cyanobacterium and its photosynthetic adaptation to extreme terrestrial habitat.</title>
        <authorList>
            <person name="Shang J."/>
        </authorList>
    </citation>
    <scope>NUCLEOTIDE SEQUENCE [LARGE SCALE GENOMIC DNA]</scope>
    <source>
        <strain evidence="1 2">CCNUN1</strain>
        <plasmid evidence="2">pnfsy05</plasmid>
    </source>
</reference>
<protein>
    <submittedName>
        <fullName evidence="1">Uncharacterized protein</fullName>
    </submittedName>
</protein>
<geneLocation type="plasmid" evidence="2">
    <name>pnfsy05</name>
</geneLocation>
<proteinExistence type="predicted"/>
<accession>A0A2K8T6X5</accession>
<evidence type="ECO:0000313" key="1">
    <source>
        <dbReference type="EMBL" id="AUB43456.1"/>
    </source>
</evidence>
<dbReference type="Proteomes" id="UP000232003">
    <property type="component" value="Plasmid pNFSY05"/>
</dbReference>
<keyword evidence="2" id="KW-1185">Reference proteome</keyword>
<organism evidence="1 2">
    <name type="scientific">Nostoc flagelliforme CCNUN1</name>
    <dbReference type="NCBI Taxonomy" id="2038116"/>
    <lineage>
        <taxon>Bacteria</taxon>
        <taxon>Bacillati</taxon>
        <taxon>Cyanobacteriota</taxon>
        <taxon>Cyanophyceae</taxon>
        <taxon>Nostocales</taxon>
        <taxon>Nostocaceae</taxon>
        <taxon>Nostoc</taxon>
    </lineage>
</organism>
<name>A0A2K8T6X5_9NOSO</name>
<sequence>MTAPPTLGDAPRSKIHEVVRHRCTSFTMLAFIQSLVVTTENSLILYQHLIP</sequence>
<evidence type="ECO:0000313" key="2">
    <source>
        <dbReference type="Proteomes" id="UP000232003"/>
    </source>
</evidence>
<dbReference type="EMBL" id="CP024790">
    <property type="protein sequence ID" value="AUB43456.1"/>
    <property type="molecule type" value="Genomic_DNA"/>
</dbReference>